<evidence type="ECO:0000259" key="2">
    <source>
        <dbReference type="SMART" id="SM00458"/>
    </source>
</evidence>
<evidence type="ECO:0000313" key="4">
    <source>
        <dbReference type="Proteomes" id="UP000827549"/>
    </source>
</evidence>
<keyword evidence="4" id="KW-1185">Reference proteome</keyword>
<organism evidence="3 4">
    <name type="scientific">Vanrija pseudolonga</name>
    <dbReference type="NCBI Taxonomy" id="143232"/>
    <lineage>
        <taxon>Eukaryota</taxon>
        <taxon>Fungi</taxon>
        <taxon>Dikarya</taxon>
        <taxon>Basidiomycota</taxon>
        <taxon>Agaricomycotina</taxon>
        <taxon>Tremellomycetes</taxon>
        <taxon>Trichosporonales</taxon>
        <taxon>Trichosporonaceae</taxon>
        <taxon>Vanrija</taxon>
    </lineage>
</organism>
<dbReference type="AlphaFoldDB" id="A0AAF1BJZ8"/>
<dbReference type="GeneID" id="87805772"/>
<dbReference type="Gene3D" id="2.80.10.50">
    <property type="match status" value="1"/>
</dbReference>
<proteinExistence type="predicted"/>
<protein>
    <submittedName>
        <fullName evidence="3">Endo-1,4-beta-xylanase A</fullName>
    </submittedName>
</protein>
<evidence type="ECO:0000313" key="3">
    <source>
        <dbReference type="EMBL" id="WOO78989.1"/>
    </source>
</evidence>
<dbReference type="SUPFAM" id="SSF50370">
    <property type="entry name" value="Ricin B-like lectins"/>
    <property type="match status" value="1"/>
</dbReference>
<dbReference type="PROSITE" id="PS50231">
    <property type="entry name" value="RICIN_B_LECTIN"/>
    <property type="match status" value="1"/>
</dbReference>
<keyword evidence="1" id="KW-0732">Signal</keyword>
<reference evidence="3" key="1">
    <citation type="submission" date="2023-10" db="EMBL/GenBank/DDBJ databases">
        <authorList>
            <person name="Noh H."/>
        </authorList>
    </citation>
    <scope>NUCLEOTIDE SEQUENCE</scope>
    <source>
        <strain evidence="3">DUCC4014</strain>
    </source>
</reference>
<dbReference type="Proteomes" id="UP000827549">
    <property type="component" value="Chromosome 2"/>
</dbReference>
<dbReference type="EMBL" id="CP086715">
    <property type="protein sequence ID" value="WOO78989.1"/>
    <property type="molecule type" value="Genomic_DNA"/>
</dbReference>
<dbReference type="InterPro" id="IPR000772">
    <property type="entry name" value="Ricin_B_lectin"/>
</dbReference>
<feature type="chain" id="PRO_5042007478" evidence="1">
    <location>
        <begin position="19"/>
        <end position="217"/>
    </location>
</feature>
<dbReference type="RefSeq" id="XP_062625021.1">
    <property type="nucleotide sequence ID" value="XM_062769036.1"/>
</dbReference>
<name>A0AAF1BJZ8_9TREE</name>
<accession>A0AAF1BJZ8</accession>
<gene>
    <name evidence="3" type="primary">agaB34_1</name>
    <name evidence="3" type="ORF">LOC62_02G002525</name>
</gene>
<feature type="signal peptide" evidence="1">
    <location>
        <begin position="1"/>
        <end position="18"/>
    </location>
</feature>
<sequence>MSFFTTAILAVLASTALAAPVQPIKRAGAPTLYNIVAGQDGNNPGGDTTYVVDVTDGVLANGTPLQIWESFPGNDNQVFDLGTLPTIRPHGDNTLCLDAGEHPADGSRVHLWQCYDGLTQQAWTTINKDGFSLLKLRDWDLCLDVTDGNFADGTELQVWTCYDYSGDYSPNQRWQVPLAQWEFEGGLGGSRSTNTIPSHLTSTTWYVAEPHHYIIYL</sequence>
<feature type="domain" description="Ricin B lectin" evidence="2">
    <location>
        <begin position="39"/>
        <end position="177"/>
    </location>
</feature>
<dbReference type="InterPro" id="IPR035992">
    <property type="entry name" value="Ricin_B-like_lectins"/>
</dbReference>
<dbReference type="SMART" id="SM00458">
    <property type="entry name" value="RICIN"/>
    <property type="match status" value="1"/>
</dbReference>
<evidence type="ECO:0000256" key="1">
    <source>
        <dbReference type="SAM" id="SignalP"/>
    </source>
</evidence>
<dbReference type="CDD" id="cd00161">
    <property type="entry name" value="beta-trefoil_Ricin-like"/>
    <property type="match status" value="1"/>
</dbReference>
<dbReference type="Pfam" id="PF00652">
    <property type="entry name" value="Ricin_B_lectin"/>
    <property type="match status" value="1"/>
</dbReference>